<evidence type="ECO:0000313" key="1">
    <source>
        <dbReference type="EMBL" id="KKK69965.1"/>
    </source>
</evidence>
<dbReference type="AlphaFoldDB" id="A0A0F8Y8E3"/>
<organism evidence="1">
    <name type="scientific">marine sediment metagenome</name>
    <dbReference type="NCBI Taxonomy" id="412755"/>
    <lineage>
        <taxon>unclassified sequences</taxon>
        <taxon>metagenomes</taxon>
        <taxon>ecological metagenomes</taxon>
    </lineage>
</organism>
<accession>A0A0F8Y8E3</accession>
<name>A0A0F8Y8E3_9ZZZZ</name>
<comment type="caution">
    <text evidence="1">The sequence shown here is derived from an EMBL/GenBank/DDBJ whole genome shotgun (WGS) entry which is preliminary data.</text>
</comment>
<reference evidence="1" key="1">
    <citation type="journal article" date="2015" name="Nature">
        <title>Complex archaea that bridge the gap between prokaryotes and eukaryotes.</title>
        <authorList>
            <person name="Spang A."/>
            <person name="Saw J.H."/>
            <person name="Jorgensen S.L."/>
            <person name="Zaremba-Niedzwiedzka K."/>
            <person name="Martijn J."/>
            <person name="Lind A.E."/>
            <person name="van Eijk R."/>
            <person name="Schleper C."/>
            <person name="Guy L."/>
            <person name="Ettema T.J."/>
        </authorList>
    </citation>
    <scope>NUCLEOTIDE SEQUENCE</scope>
</reference>
<dbReference type="EMBL" id="LAZR01058404">
    <property type="protein sequence ID" value="KKK69965.1"/>
    <property type="molecule type" value="Genomic_DNA"/>
</dbReference>
<proteinExistence type="predicted"/>
<gene>
    <name evidence="1" type="ORF">LCGC14_2928770</name>
</gene>
<sequence>MRRAATKQSRGPNSVEDRFRAWVKEQGCVICFLPGPSIVDHMFGSATKVKINFVTEIIGHLALLPYCPGCDQAKTDGSPKAHFKAFGFTQQSLFRRFVDRYPLREEIPEEKIVAIESWRR</sequence>
<evidence type="ECO:0008006" key="2">
    <source>
        <dbReference type="Google" id="ProtNLM"/>
    </source>
</evidence>
<protein>
    <recommendedName>
        <fullName evidence="2">HNH domain-containing protein</fullName>
    </recommendedName>
</protein>